<evidence type="ECO:0000256" key="6">
    <source>
        <dbReference type="SAM" id="Phobius"/>
    </source>
</evidence>
<dbReference type="PANTHER" id="PTHR43124">
    <property type="entry name" value="PURINE EFFLUX PUMP PBUE"/>
    <property type="match status" value="1"/>
</dbReference>
<organism evidence="7 8">
    <name type="scientific">Actinotalea ferrariae CF5-4</name>
    <dbReference type="NCBI Taxonomy" id="948458"/>
    <lineage>
        <taxon>Bacteria</taxon>
        <taxon>Bacillati</taxon>
        <taxon>Actinomycetota</taxon>
        <taxon>Actinomycetes</taxon>
        <taxon>Micrococcales</taxon>
        <taxon>Cellulomonadaceae</taxon>
        <taxon>Actinotalea</taxon>
    </lineage>
</organism>
<reference evidence="7 8" key="1">
    <citation type="submission" date="2014-01" db="EMBL/GenBank/DDBJ databases">
        <title>Actinotalea ferrariae CF5-4.</title>
        <authorList>
            <person name="Chen F."/>
            <person name="Li Y."/>
            <person name="Wang G."/>
        </authorList>
    </citation>
    <scope>NUCLEOTIDE SEQUENCE [LARGE SCALE GENOMIC DNA]</scope>
    <source>
        <strain evidence="7 8">CF5-4</strain>
    </source>
</reference>
<dbReference type="Gene3D" id="1.20.1250.20">
    <property type="entry name" value="MFS general substrate transporter like domains"/>
    <property type="match status" value="1"/>
</dbReference>
<feature type="transmembrane region" description="Helical" evidence="6">
    <location>
        <begin position="36"/>
        <end position="56"/>
    </location>
</feature>
<evidence type="ECO:0000256" key="3">
    <source>
        <dbReference type="ARBA" id="ARBA00022692"/>
    </source>
</evidence>
<dbReference type="InterPro" id="IPR050189">
    <property type="entry name" value="MFS_Efflux_Transporters"/>
</dbReference>
<proteinExistence type="predicted"/>
<feature type="transmembrane region" description="Helical" evidence="6">
    <location>
        <begin position="100"/>
        <end position="118"/>
    </location>
</feature>
<dbReference type="InterPro" id="IPR011701">
    <property type="entry name" value="MFS"/>
</dbReference>
<dbReference type="GO" id="GO:0005886">
    <property type="term" value="C:plasma membrane"/>
    <property type="evidence" value="ECO:0007669"/>
    <property type="project" value="UniProtKB-SubCell"/>
</dbReference>
<feature type="transmembrane region" description="Helical" evidence="6">
    <location>
        <begin position="188"/>
        <end position="207"/>
    </location>
</feature>
<dbReference type="SUPFAM" id="SSF103473">
    <property type="entry name" value="MFS general substrate transporter"/>
    <property type="match status" value="1"/>
</dbReference>
<protein>
    <submittedName>
        <fullName evidence="7">Permease</fullName>
    </submittedName>
</protein>
<dbReference type="AlphaFoldDB" id="A0A021VSI6"/>
<evidence type="ECO:0000256" key="2">
    <source>
        <dbReference type="ARBA" id="ARBA00022475"/>
    </source>
</evidence>
<accession>A0A021VSI6</accession>
<keyword evidence="2" id="KW-1003">Cell membrane</keyword>
<feature type="transmembrane region" description="Helical" evidence="6">
    <location>
        <begin position="159"/>
        <end position="182"/>
    </location>
</feature>
<keyword evidence="3 6" id="KW-0812">Transmembrane</keyword>
<evidence type="ECO:0000256" key="4">
    <source>
        <dbReference type="ARBA" id="ARBA00022989"/>
    </source>
</evidence>
<dbReference type="Pfam" id="PF07690">
    <property type="entry name" value="MFS_1"/>
    <property type="match status" value="1"/>
</dbReference>
<sequence length="214" mass="21742">VVLVVLLRRVPEPAGDAPRQRPGASLAAVLLRPWPVVVLVLVLVEGMVLVGVLTYLPALLQRAGMSATGSGLVTAGYGVAVLLAAPLVKRLARAGMSAPLRLGTGGVLATAAYVALLLDQEWVGVLAACVLLAGAWAFMHTALQSWITEVAPGARATAVSLFASGLFLGGAAWTALGAAPFASGRFTGYLVAGAVLSAALGVAATWLHRVAYRA</sequence>
<keyword evidence="8" id="KW-1185">Reference proteome</keyword>
<name>A0A021VSI6_9CELL</name>
<evidence type="ECO:0000256" key="1">
    <source>
        <dbReference type="ARBA" id="ARBA00004651"/>
    </source>
</evidence>
<evidence type="ECO:0000313" key="7">
    <source>
        <dbReference type="EMBL" id="EYR64088.1"/>
    </source>
</evidence>
<comment type="subcellular location">
    <subcellularLocation>
        <location evidence="1">Cell membrane</location>
        <topology evidence="1">Multi-pass membrane protein</topology>
    </subcellularLocation>
</comment>
<gene>
    <name evidence="7" type="ORF">N866_15670</name>
</gene>
<feature type="transmembrane region" description="Helical" evidence="6">
    <location>
        <begin position="68"/>
        <end position="88"/>
    </location>
</feature>
<evidence type="ECO:0000313" key="8">
    <source>
        <dbReference type="Proteomes" id="UP000019753"/>
    </source>
</evidence>
<feature type="non-terminal residue" evidence="7">
    <location>
        <position position="1"/>
    </location>
</feature>
<dbReference type="Proteomes" id="UP000019753">
    <property type="component" value="Unassembled WGS sequence"/>
</dbReference>
<dbReference type="RefSeq" id="WP_155855235.1">
    <property type="nucleotide sequence ID" value="NZ_AXCW01000048.1"/>
</dbReference>
<dbReference type="InterPro" id="IPR036259">
    <property type="entry name" value="MFS_trans_sf"/>
</dbReference>
<comment type="caution">
    <text evidence="7">The sequence shown here is derived from an EMBL/GenBank/DDBJ whole genome shotgun (WGS) entry which is preliminary data.</text>
</comment>
<keyword evidence="5 6" id="KW-0472">Membrane</keyword>
<feature type="transmembrane region" description="Helical" evidence="6">
    <location>
        <begin position="124"/>
        <end position="147"/>
    </location>
</feature>
<evidence type="ECO:0000256" key="5">
    <source>
        <dbReference type="ARBA" id="ARBA00023136"/>
    </source>
</evidence>
<dbReference type="GO" id="GO:0022857">
    <property type="term" value="F:transmembrane transporter activity"/>
    <property type="evidence" value="ECO:0007669"/>
    <property type="project" value="InterPro"/>
</dbReference>
<dbReference type="OrthoDB" id="106589at2"/>
<keyword evidence="4 6" id="KW-1133">Transmembrane helix</keyword>
<dbReference type="PANTHER" id="PTHR43124:SF3">
    <property type="entry name" value="CHLORAMPHENICOL EFFLUX PUMP RV0191"/>
    <property type="match status" value="1"/>
</dbReference>
<dbReference type="EMBL" id="AXCW01000048">
    <property type="protein sequence ID" value="EYR64088.1"/>
    <property type="molecule type" value="Genomic_DNA"/>
</dbReference>